<dbReference type="GO" id="GO:0005886">
    <property type="term" value="C:plasma membrane"/>
    <property type="evidence" value="ECO:0007669"/>
    <property type="project" value="UniProtKB-SubCell"/>
</dbReference>
<keyword evidence="9 17" id="KW-0573">Peptidoglycan synthesis</keyword>
<feature type="transmembrane region" description="Helical" evidence="17">
    <location>
        <begin position="333"/>
        <end position="353"/>
    </location>
</feature>
<dbReference type="PANTHER" id="PTHR30622">
    <property type="entry name" value="UNDECAPRENYL-DIPHOSPHATASE"/>
    <property type="match status" value="1"/>
</dbReference>
<keyword evidence="11 17" id="KW-0472">Membrane</keyword>
<evidence type="ECO:0000256" key="4">
    <source>
        <dbReference type="ARBA" id="ARBA00021581"/>
    </source>
</evidence>
<keyword evidence="13 17" id="KW-0961">Cell wall biogenesis/degradation</keyword>
<dbReference type="Proteomes" id="UP000642748">
    <property type="component" value="Unassembled WGS sequence"/>
</dbReference>
<feature type="transmembrane region" description="Helical" evidence="17">
    <location>
        <begin position="55"/>
        <end position="75"/>
    </location>
</feature>
<dbReference type="InterPro" id="IPR003824">
    <property type="entry name" value="UppP"/>
</dbReference>
<feature type="region of interest" description="Disordered" evidence="18">
    <location>
        <begin position="178"/>
        <end position="221"/>
    </location>
</feature>
<organism evidence="19 20">
    <name type="scientific">Rugosimonospora africana</name>
    <dbReference type="NCBI Taxonomy" id="556532"/>
    <lineage>
        <taxon>Bacteria</taxon>
        <taxon>Bacillati</taxon>
        <taxon>Actinomycetota</taxon>
        <taxon>Actinomycetes</taxon>
        <taxon>Micromonosporales</taxon>
        <taxon>Micromonosporaceae</taxon>
        <taxon>Rugosimonospora</taxon>
    </lineage>
</organism>
<dbReference type="Pfam" id="PF02673">
    <property type="entry name" value="BacA"/>
    <property type="match status" value="2"/>
</dbReference>
<evidence type="ECO:0000256" key="16">
    <source>
        <dbReference type="ARBA" id="ARBA00047594"/>
    </source>
</evidence>
<evidence type="ECO:0000256" key="3">
    <source>
        <dbReference type="ARBA" id="ARBA00012374"/>
    </source>
</evidence>
<keyword evidence="6 17" id="KW-0812">Transmembrane</keyword>
<keyword evidence="10 17" id="KW-1133">Transmembrane helix</keyword>
<evidence type="ECO:0000256" key="7">
    <source>
        <dbReference type="ARBA" id="ARBA00022801"/>
    </source>
</evidence>
<dbReference type="GO" id="GO:0009252">
    <property type="term" value="P:peptidoglycan biosynthetic process"/>
    <property type="evidence" value="ECO:0007669"/>
    <property type="project" value="UniProtKB-KW"/>
</dbReference>
<dbReference type="PANTHER" id="PTHR30622:SF4">
    <property type="entry name" value="UNDECAPRENYL-DIPHOSPHATASE"/>
    <property type="match status" value="1"/>
</dbReference>
<evidence type="ECO:0000256" key="8">
    <source>
        <dbReference type="ARBA" id="ARBA00022960"/>
    </source>
</evidence>
<dbReference type="GO" id="GO:0071555">
    <property type="term" value="P:cell wall organization"/>
    <property type="evidence" value="ECO:0007669"/>
    <property type="project" value="UniProtKB-KW"/>
</dbReference>
<evidence type="ECO:0000256" key="15">
    <source>
        <dbReference type="ARBA" id="ARBA00032932"/>
    </source>
</evidence>
<comment type="caution">
    <text evidence="19">The sequence shown here is derived from an EMBL/GenBank/DDBJ whole genome shotgun (WGS) entry which is preliminary data.</text>
</comment>
<dbReference type="EC" id="3.6.1.27" evidence="3 17"/>
<dbReference type="GO" id="GO:0008360">
    <property type="term" value="P:regulation of cell shape"/>
    <property type="evidence" value="ECO:0007669"/>
    <property type="project" value="UniProtKB-KW"/>
</dbReference>
<evidence type="ECO:0000256" key="12">
    <source>
        <dbReference type="ARBA" id="ARBA00023251"/>
    </source>
</evidence>
<keyword evidence="12 17" id="KW-0046">Antibiotic resistance</keyword>
<comment type="similarity">
    <text evidence="2 17">Belongs to the UppP family.</text>
</comment>
<comment type="function">
    <text evidence="17">Catalyzes the dephosphorylation of undecaprenyl diphosphate (UPP). Confers resistance to bacitracin.</text>
</comment>
<comment type="catalytic activity">
    <reaction evidence="16 17">
        <text>di-trans,octa-cis-undecaprenyl diphosphate + H2O = di-trans,octa-cis-undecaprenyl phosphate + phosphate + H(+)</text>
        <dbReference type="Rhea" id="RHEA:28094"/>
        <dbReference type="ChEBI" id="CHEBI:15377"/>
        <dbReference type="ChEBI" id="CHEBI:15378"/>
        <dbReference type="ChEBI" id="CHEBI:43474"/>
        <dbReference type="ChEBI" id="CHEBI:58405"/>
        <dbReference type="ChEBI" id="CHEBI:60392"/>
        <dbReference type="EC" id="3.6.1.27"/>
    </reaction>
</comment>
<dbReference type="GO" id="GO:0046677">
    <property type="term" value="P:response to antibiotic"/>
    <property type="evidence" value="ECO:0007669"/>
    <property type="project" value="UniProtKB-UniRule"/>
</dbReference>
<comment type="subcellular location">
    <subcellularLocation>
        <location evidence="1 17">Cell membrane</location>
        <topology evidence="1 17">Multi-pass membrane protein</topology>
    </subcellularLocation>
</comment>
<comment type="miscellaneous">
    <text evidence="17">Bacitracin is thought to be involved in the inhibition of peptidoglycan synthesis by sequestering undecaprenyl diphosphate, thereby reducing the pool of lipid carrier available.</text>
</comment>
<sequence length="354" mass="36751">MSGHLTFAEAIVVGALQGAAELFPVSSLGHSVLLPALVGGGWAADLNVSAPESPYLAFIVGLHVATALALVLYFWRDWVRIVTGFVTSIRYRRVHTADERLAWMIILATIPVGIAGLALEHTFRTVLGRPVPAAIFLIVNGGILYGAERLRRRAAATTLPPAPALETGLSRRAAIRRAEPDWSADRSGTAAGFASSSSAPSSSASSSAPPADDAPTGATDPVASDARVAARSFIQTTLIGAAQILALLPGISRSGVTMAAGLRSGLSHEDSARFAFLLATPVILAAGALKVPDLFGPLGKGIHGQVLAGSVASFVCAYLAVRFLTRYFETRTLTPFAIYCAAAGAVSLAWLGLR</sequence>
<dbReference type="HAMAP" id="MF_01006">
    <property type="entry name" value="Undec_diphosphatase"/>
    <property type="match status" value="1"/>
</dbReference>
<evidence type="ECO:0000256" key="2">
    <source>
        <dbReference type="ARBA" id="ARBA00010621"/>
    </source>
</evidence>
<reference evidence="19" key="1">
    <citation type="submission" date="2021-01" db="EMBL/GenBank/DDBJ databases">
        <title>Whole genome shotgun sequence of Rugosimonospora africana NBRC 104875.</title>
        <authorList>
            <person name="Komaki H."/>
            <person name="Tamura T."/>
        </authorList>
    </citation>
    <scope>NUCLEOTIDE SEQUENCE</scope>
    <source>
        <strain evidence="19">NBRC 104875</strain>
    </source>
</reference>
<evidence type="ECO:0000256" key="17">
    <source>
        <dbReference type="HAMAP-Rule" id="MF_01006"/>
    </source>
</evidence>
<keyword evidence="5 17" id="KW-1003">Cell membrane</keyword>
<evidence type="ECO:0000256" key="13">
    <source>
        <dbReference type="ARBA" id="ARBA00023316"/>
    </source>
</evidence>
<keyword evidence="7 17" id="KW-0378">Hydrolase</keyword>
<evidence type="ECO:0000256" key="1">
    <source>
        <dbReference type="ARBA" id="ARBA00004651"/>
    </source>
</evidence>
<evidence type="ECO:0000256" key="9">
    <source>
        <dbReference type="ARBA" id="ARBA00022984"/>
    </source>
</evidence>
<evidence type="ECO:0000256" key="14">
    <source>
        <dbReference type="ARBA" id="ARBA00032707"/>
    </source>
</evidence>
<keyword evidence="20" id="KW-1185">Reference proteome</keyword>
<evidence type="ECO:0000256" key="5">
    <source>
        <dbReference type="ARBA" id="ARBA00022475"/>
    </source>
</evidence>
<dbReference type="GO" id="GO:0050380">
    <property type="term" value="F:undecaprenyl-diphosphatase activity"/>
    <property type="evidence" value="ECO:0007669"/>
    <property type="project" value="UniProtKB-UniRule"/>
</dbReference>
<evidence type="ECO:0000256" key="11">
    <source>
        <dbReference type="ARBA" id="ARBA00023136"/>
    </source>
</evidence>
<keyword evidence="8 17" id="KW-0133">Cell shape</keyword>
<evidence type="ECO:0000313" key="19">
    <source>
        <dbReference type="EMBL" id="GIH16472.1"/>
    </source>
</evidence>
<feature type="transmembrane region" description="Helical" evidence="17">
    <location>
        <begin position="101"/>
        <end position="119"/>
    </location>
</feature>
<evidence type="ECO:0000313" key="20">
    <source>
        <dbReference type="Proteomes" id="UP000642748"/>
    </source>
</evidence>
<dbReference type="RefSeq" id="WP_203920041.1">
    <property type="nucleotide sequence ID" value="NZ_BONZ01000043.1"/>
</dbReference>
<feature type="compositionally biased region" description="Low complexity" evidence="18">
    <location>
        <begin position="187"/>
        <end position="221"/>
    </location>
</feature>
<protein>
    <recommendedName>
        <fullName evidence="4 17">Undecaprenyl-diphosphatase</fullName>
        <ecNumber evidence="3 17">3.6.1.27</ecNumber>
    </recommendedName>
    <alternativeName>
        <fullName evidence="15 17">Bacitracin resistance protein</fullName>
    </alternativeName>
    <alternativeName>
        <fullName evidence="14 17">Undecaprenyl pyrophosphate phosphatase</fullName>
    </alternativeName>
</protein>
<accession>A0A8J3QUR7</accession>
<dbReference type="AlphaFoldDB" id="A0A8J3QUR7"/>
<gene>
    <name evidence="19" type="primary">bacA_2</name>
    <name evidence="17" type="synonym">uppP</name>
    <name evidence="19" type="ORF">Raf01_46440</name>
</gene>
<evidence type="ECO:0000256" key="6">
    <source>
        <dbReference type="ARBA" id="ARBA00022692"/>
    </source>
</evidence>
<feature type="transmembrane region" description="Helical" evidence="17">
    <location>
        <begin position="131"/>
        <end position="147"/>
    </location>
</feature>
<dbReference type="NCBIfam" id="NF001395">
    <property type="entry name" value="PRK00281.3-1"/>
    <property type="match status" value="1"/>
</dbReference>
<dbReference type="EMBL" id="BONZ01000043">
    <property type="protein sequence ID" value="GIH16472.1"/>
    <property type="molecule type" value="Genomic_DNA"/>
</dbReference>
<feature type="transmembrane region" description="Helical" evidence="17">
    <location>
        <begin position="301"/>
        <end position="321"/>
    </location>
</feature>
<feature type="transmembrane region" description="Helical" evidence="17">
    <location>
        <begin position="272"/>
        <end position="289"/>
    </location>
</feature>
<evidence type="ECO:0000256" key="18">
    <source>
        <dbReference type="SAM" id="MobiDB-lite"/>
    </source>
</evidence>
<name>A0A8J3QUR7_9ACTN</name>
<evidence type="ECO:0000256" key="10">
    <source>
        <dbReference type="ARBA" id="ARBA00022989"/>
    </source>
</evidence>
<proteinExistence type="inferred from homology"/>